<feature type="compositionally biased region" description="Pro residues" evidence="1">
    <location>
        <begin position="66"/>
        <end position="78"/>
    </location>
</feature>
<feature type="compositionally biased region" description="Low complexity" evidence="1">
    <location>
        <begin position="126"/>
        <end position="138"/>
    </location>
</feature>
<evidence type="ECO:0000256" key="1">
    <source>
        <dbReference type="SAM" id="MobiDB-lite"/>
    </source>
</evidence>
<dbReference type="GeneID" id="54486916"/>
<proteinExistence type="predicted"/>
<sequence>MAERDMRQPHARTYRIETNKASPKPHPQAKQGTAAAVLWIVYVLVMNPTPSREQTAYSPSLLSQPIHPPRPDGVPPAPYLRHPPIRPSSLPPASQPASTAQHTLTLMYLPHACLPSKQANKQASSTQTRRGQPRTRTTACISKTSMSPT</sequence>
<feature type="compositionally biased region" description="Polar residues" evidence="1">
    <location>
        <begin position="139"/>
        <end position="149"/>
    </location>
</feature>
<reference evidence="2" key="1">
    <citation type="journal article" date="2020" name="Stud. Mycol.">
        <title>101 Dothideomycetes genomes: a test case for predicting lifestyles and emergence of pathogens.</title>
        <authorList>
            <person name="Haridas S."/>
            <person name="Albert R."/>
            <person name="Binder M."/>
            <person name="Bloem J."/>
            <person name="Labutti K."/>
            <person name="Salamov A."/>
            <person name="Andreopoulos B."/>
            <person name="Baker S."/>
            <person name="Barry K."/>
            <person name="Bills G."/>
            <person name="Bluhm B."/>
            <person name="Cannon C."/>
            <person name="Castanera R."/>
            <person name="Culley D."/>
            <person name="Daum C."/>
            <person name="Ezra D."/>
            <person name="Gonzalez J."/>
            <person name="Henrissat B."/>
            <person name="Kuo A."/>
            <person name="Liang C."/>
            <person name="Lipzen A."/>
            <person name="Lutzoni F."/>
            <person name="Magnuson J."/>
            <person name="Mondo S."/>
            <person name="Nolan M."/>
            <person name="Ohm R."/>
            <person name="Pangilinan J."/>
            <person name="Park H.-J."/>
            <person name="Ramirez L."/>
            <person name="Alfaro M."/>
            <person name="Sun H."/>
            <person name="Tritt A."/>
            <person name="Yoshinaga Y."/>
            <person name="Zwiers L.-H."/>
            <person name="Turgeon B."/>
            <person name="Goodwin S."/>
            <person name="Spatafora J."/>
            <person name="Crous P."/>
            <person name="Grigoriev I."/>
        </authorList>
    </citation>
    <scope>NUCLEOTIDE SEQUENCE</scope>
    <source>
        <strain evidence="2">CBS 121739</strain>
    </source>
</reference>
<feature type="compositionally biased region" description="Polar residues" evidence="1">
    <location>
        <begin position="52"/>
        <end position="63"/>
    </location>
</feature>
<feature type="region of interest" description="Disordered" evidence="1">
    <location>
        <begin position="52"/>
        <end position="99"/>
    </location>
</feature>
<keyword evidence="3" id="KW-1185">Reference proteome</keyword>
<feature type="compositionally biased region" description="Basic and acidic residues" evidence="1">
    <location>
        <begin position="1"/>
        <end position="18"/>
    </location>
</feature>
<dbReference type="AlphaFoldDB" id="A0A6A6VSR6"/>
<organism evidence="2 3">
    <name type="scientific">Pseudovirgaria hyperparasitica</name>
    <dbReference type="NCBI Taxonomy" id="470096"/>
    <lineage>
        <taxon>Eukaryota</taxon>
        <taxon>Fungi</taxon>
        <taxon>Dikarya</taxon>
        <taxon>Ascomycota</taxon>
        <taxon>Pezizomycotina</taxon>
        <taxon>Dothideomycetes</taxon>
        <taxon>Dothideomycetes incertae sedis</taxon>
        <taxon>Acrospermales</taxon>
        <taxon>Acrospermaceae</taxon>
        <taxon>Pseudovirgaria</taxon>
    </lineage>
</organism>
<dbReference type="RefSeq" id="XP_033595646.1">
    <property type="nucleotide sequence ID" value="XM_033745862.1"/>
</dbReference>
<feature type="region of interest" description="Disordered" evidence="1">
    <location>
        <begin position="1"/>
        <end position="30"/>
    </location>
</feature>
<feature type="compositionally biased region" description="Pro residues" evidence="1">
    <location>
        <begin position="85"/>
        <end position="94"/>
    </location>
</feature>
<accession>A0A6A6VSR6</accession>
<dbReference type="EMBL" id="ML996585">
    <property type="protein sequence ID" value="KAF2753195.1"/>
    <property type="molecule type" value="Genomic_DNA"/>
</dbReference>
<evidence type="ECO:0000313" key="3">
    <source>
        <dbReference type="Proteomes" id="UP000799437"/>
    </source>
</evidence>
<feature type="region of interest" description="Disordered" evidence="1">
    <location>
        <begin position="117"/>
        <end position="149"/>
    </location>
</feature>
<protein>
    <submittedName>
        <fullName evidence="2">Uncharacterized protein</fullName>
    </submittedName>
</protein>
<dbReference type="Proteomes" id="UP000799437">
    <property type="component" value="Unassembled WGS sequence"/>
</dbReference>
<evidence type="ECO:0000313" key="2">
    <source>
        <dbReference type="EMBL" id="KAF2753195.1"/>
    </source>
</evidence>
<name>A0A6A6VSR6_9PEZI</name>
<gene>
    <name evidence="2" type="ORF">EJ05DRAFT_490253</name>
</gene>